<comment type="caution">
    <text evidence="2">The sequence shown here is derived from an EMBL/GenBank/DDBJ whole genome shotgun (WGS) entry which is preliminary data.</text>
</comment>
<organism evidence="2 3">
    <name type="scientific">Ilex paraguariensis</name>
    <name type="common">yerba mate</name>
    <dbReference type="NCBI Taxonomy" id="185542"/>
    <lineage>
        <taxon>Eukaryota</taxon>
        <taxon>Viridiplantae</taxon>
        <taxon>Streptophyta</taxon>
        <taxon>Embryophyta</taxon>
        <taxon>Tracheophyta</taxon>
        <taxon>Spermatophyta</taxon>
        <taxon>Magnoliopsida</taxon>
        <taxon>eudicotyledons</taxon>
        <taxon>Gunneridae</taxon>
        <taxon>Pentapetalae</taxon>
        <taxon>asterids</taxon>
        <taxon>campanulids</taxon>
        <taxon>Aquifoliales</taxon>
        <taxon>Aquifoliaceae</taxon>
        <taxon>Ilex</taxon>
    </lineage>
</organism>
<accession>A0ABC8TYT1</accession>
<dbReference type="InterPro" id="IPR055290">
    <property type="entry name" value="At3g26010-like"/>
</dbReference>
<dbReference type="PANTHER" id="PTHR35546">
    <property type="entry name" value="F-BOX PROTEIN INTERACTION DOMAIN PROTEIN-RELATED"/>
    <property type="match status" value="1"/>
</dbReference>
<dbReference type="AlphaFoldDB" id="A0ABC8TYT1"/>
<dbReference type="EMBL" id="CAUOFW020006314">
    <property type="protein sequence ID" value="CAK9174245.1"/>
    <property type="molecule type" value="Genomic_DNA"/>
</dbReference>
<dbReference type="Pfam" id="PF24750">
    <property type="entry name" value="b-prop_At3g26010-like"/>
    <property type="match status" value="1"/>
</dbReference>
<evidence type="ECO:0000259" key="1">
    <source>
        <dbReference type="Pfam" id="PF24750"/>
    </source>
</evidence>
<keyword evidence="3" id="KW-1185">Reference proteome</keyword>
<evidence type="ECO:0000313" key="3">
    <source>
        <dbReference type="Proteomes" id="UP001642360"/>
    </source>
</evidence>
<feature type="domain" description="F-box protein At3g26010-like beta-propeller" evidence="1">
    <location>
        <begin position="6"/>
        <end position="167"/>
    </location>
</feature>
<evidence type="ECO:0000313" key="2">
    <source>
        <dbReference type="EMBL" id="CAK9174245.1"/>
    </source>
</evidence>
<reference evidence="2 3" key="1">
    <citation type="submission" date="2024-02" db="EMBL/GenBank/DDBJ databases">
        <authorList>
            <person name="Vignale AGUSTIN F."/>
            <person name="Sosa J E."/>
            <person name="Modenutti C."/>
        </authorList>
    </citation>
    <scope>NUCLEOTIDE SEQUENCE [LARGE SCALE GENOMIC DNA]</scope>
</reference>
<dbReference type="InterPro" id="IPR056592">
    <property type="entry name" value="Beta-prop_At3g26010-like"/>
</dbReference>
<protein>
    <recommendedName>
        <fullName evidence="1">F-box protein At3g26010-like beta-propeller domain-containing protein</fullName>
    </recommendedName>
</protein>
<gene>
    <name evidence="2" type="ORF">ILEXP_LOCUS43977</name>
</gene>
<dbReference type="PANTHER" id="PTHR35546:SF130">
    <property type="entry name" value="EXPRESSED PROTEIN"/>
    <property type="match status" value="1"/>
</dbReference>
<sequence>MAYLACNPIKNQWLSLHKPSLRCIALAVGFSCSEDDIVSFKVIRAYIRLPQFEDNKLQIETFSSQTGKWKKSQLSFPFKFSLIPYTKCDVMGGIFYWRAKGDVVAAYDPGMGKNHVWLMRLPTTGLNGIVRAMGLTHDALLQCALSDPDRLEVWILKKKTSQYSLSSIIPRTEWVLIYAFNPEDFLLPVSDTKRNKLGEIFYQQPPPPGFPQRPFMSGFRPQDSRIVYLRLDVVIFSYNSETKHVEVVHYHGTSYPSCFYDLFPYVQPVWPPSLPHLPFQSCPIEFGPSVQPPAHPAGIPLVALILDLKLLATEIVRSKLPAH</sequence>
<proteinExistence type="predicted"/>
<dbReference type="Proteomes" id="UP001642360">
    <property type="component" value="Unassembled WGS sequence"/>
</dbReference>
<name>A0ABC8TYT1_9AQUA</name>